<feature type="chain" id="PRO_5005489291" evidence="1">
    <location>
        <begin position="23"/>
        <end position="47"/>
    </location>
</feature>
<evidence type="ECO:0000256" key="1">
    <source>
        <dbReference type="SAM" id="SignalP"/>
    </source>
</evidence>
<evidence type="ECO:0000313" key="2">
    <source>
        <dbReference type="EMBL" id="CDW47254.1"/>
    </source>
</evidence>
<feature type="signal peptide" evidence="1">
    <location>
        <begin position="1"/>
        <end position="22"/>
    </location>
</feature>
<dbReference type="AlphaFoldDB" id="A0A0K2V9U4"/>
<dbReference type="EMBL" id="HACA01029893">
    <property type="protein sequence ID" value="CDW47254.1"/>
    <property type="molecule type" value="Transcribed_RNA"/>
</dbReference>
<accession>A0A0K2V9U4</accession>
<protein>
    <submittedName>
        <fullName evidence="2">Uncharacterized protein</fullName>
    </submittedName>
</protein>
<organism evidence="2">
    <name type="scientific">Lepeophtheirus salmonis</name>
    <name type="common">Salmon louse</name>
    <name type="synonym">Caligus salmonis</name>
    <dbReference type="NCBI Taxonomy" id="72036"/>
    <lineage>
        <taxon>Eukaryota</taxon>
        <taxon>Metazoa</taxon>
        <taxon>Ecdysozoa</taxon>
        <taxon>Arthropoda</taxon>
        <taxon>Crustacea</taxon>
        <taxon>Multicrustacea</taxon>
        <taxon>Hexanauplia</taxon>
        <taxon>Copepoda</taxon>
        <taxon>Siphonostomatoida</taxon>
        <taxon>Caligidae</taxon>
        <taxon>Lepeophtheirus</taxon>
    </lineage>
</organism>
<name>A0A0K2V9U4_LEPSM</name>
<proteinExistence type="predicted"/>
<sequence length="47" mass="5481">MGMKVCQKLFFFSLFILKVTKGSDDEKCTTTTHVRWIDRNRGGERLS</sequence>
<reference evidence="2" key="1">
    <citation type="submission" date="2014-05" db="EMBL/GenBank/DDBJ databases">
        <authorList>
            <person name="Chronopoulou M."/>
        </authorList>
    </citation>
    <scope>NUCLEOTIDE SEQUENCE</scope>
    <source>
        <tissue evidence="2">Whole organism</tissue>
    </source>
</reference>
<keyword evidence="1" id="KW-0732">Signal</keyword>